<sequence>MTKALQYQAITAKKTFKQHAIAFAMCIGLGLGVAVDVQAKNINPPSLRADAPNVYVVKKGDTLWDISGRFLQKPWRWPEIWASNKHVKNPHWIYPGDRLLLCTLEGRPLIGKDEGDGCEGVIRRAGGQAGINLSPQIRVESLNNAIPVIPLDEIRNWLERSIIVSPENIANVPYVLGMTENRVIAAAGDRIYIRGNGIQIGQRYAVYRSGEPYKLRNAQGKEYVAGIELNQVASGLATQQQGDVSTFELTKTFNGEVRKGDLILPEYDAMLPTLFYPVPASQVREGGQVIRVLGSIGTAAKHSVIAIDRGNLDGVEVGQVFALDQQGEVTTDPRTKEKVQLPPQRIGHALVFKTFDQISYAYVTDSSLPIKLGALLAVPLSDE</sequence>
<name>A0A1Z9Z3A5_9GAMM</name>
<accession>A0A1Z9Z3A5</accession>
<dbReference type="Pfam" id="PF01476">
    <property type="entry name" value="LysM"/>
    <property type="match status" value="1"/>
</dbReference>
<dbReference type="SUPFAM" id="SSF54106">
    <property type="entry name" value="LysM domain"/>
    <property type="match status" value="1"/>
</dbReference>
<keyword evidence="3" id="KW-1185">Reference proteome</keyword>
<gene>
    <name evidence="2" type="ORF">CAP51_04675</name>
</gene>
<dbReference type="InterPro" id="IPR018392">
    <property type="entry name" value="LysM"/>
</dbReference>
<dbReference type="RefSeq" id="WP_087619568.1">
    <property type="nucleotide sequence ID" value="NZ_NEXX01000001.1"/>
</dbReference>
<dbReference type="CDD" id="cd00118">
    <property type="entry name" value="LysM"/>
    <property type="match status" value="1"/>
</dbReference>
<reference evidence="2 3" key="1">
    <citation type="submission" date="2017-05" db="EMBL/GenBank/DDBJ databases">
        <title>Acinetobacter populi ANC 5415 (= PBJ7), whole genome shotgun sequencing project.</title>
        <authorList>
            <person name="Nemec A."/>
            <person name="Radolfova-Krizova L."/>
        </authorList>
    </citation>
    <scope>NUCLEOTIDE SEQUENCE [LARGE SCALE GENOMIC DNA]</scope>
    <source>
        <strain evidence="2 3">PBJ7</strain>
    </source>
</reference>
<organism evidence="2 3">
    <name type="scientific">Acinetobacter populi</name>
    <dbReference type="NCBI Taxonomy" id="1582270"/>
    <lineage>
        <taxon>Bacteria</taxon>
        <taxon>Pseudomonadati</taxon>
        <taxon>Pseudomonadota</taxon>
        <taxon>Gammaproteobacteria</taxon>
        <taxon>Moraxellales</taxon>
        <taxon>Moraxellaceae</taxon>
        <taxon>Acinetobacter</taxon>
    </lineage>
</organism>
<protein>
    <submittedName>
        <fullName evidence="2">Peptidoglycan-binding protein LysM</fullName>
    </submittedName>
</protein>
<dbReference type="PROSITE" id="PS51782">
    <property type="entry name" value="LYSM"/>
    <property type="match status" value="1"/>
</dbReference>
<dbReference type="OrthoDB" id="9765158at2"/>
<dbReference type="Gene3D" id="3.10.350.10">
    <property type="entry name" value="LysM domain"/>
    <property type="match status" value="1"/>
</dbReference>
<dbReference type="PANTHER" id="PTHR34700">
    <property type="entry name" value="POTASSIUM BINDING PROTEIN KBP"/>
    <property type="match status" value="1"/>
</dbReference>
<comment type="caution">
    <text evidence="2">The sequence shown here is derived from an EMBL/GenBank/DDBJ whole genome shotgun (WGS) entry which is preliminary data.</text>
</comment>
<dbReference type="Proteomes" id="UP000196536">
    <property type="component" value="Unassembled WGS sequence"/>
</dbReference>
<dbReference type="InterPro" id="IPR052196">
    <property type="entry name" value="Bact_Kbp"/>
</dbReference>
<feature type="domain" description="LysM" evidence="1">
    <location>
        <begin position="53"/>
        <end position="101"/>
    </location>
</feature>
<evidence type="ECO:0000313" key="3">
    <source>
        <dbReference type="Proteomes" id="UP000196536"/>
    </source>
</evidence>
<evidence type="ECO:0000259" key="1">
    <source>
        <dbReference type="PROSITE" id="PS51782"/>
    </source>
</evidence>
<dbReference type="PANTHER" id="PTHR34700:SF4">
    <property type="entry name" value="PHAGE-LIKE ELEMENT PBSX PROTEIN XKDP"/>
    <property type="match status" value="1"/>
</dbReference>
<evidence type="ECO:0000313" key="2">
    <source>
        <dbReference type="EMBL" id="OUY08912.1"/>
    </source>
</evidence>
<dbReference type="AlphaFoldDB" id="A0A1Z9Z3A5"/>
<dbReference type="InterPro" id="IPR036779">
    <property type="entry name" value="LysM_dom_sf"/>
</dbReference>
<dbReference type="EMBL" id="NEXX01000001">
    <property type="protein sequence ID" value="OUY08912.1"/>
    <property type="molecule type" value="Genomic_DNA"/>
</dbReference>
<proteinExistence type="predicted"/>